<accession>A0ABW0KHN8</accession>
<dbReference type="EMBL" id="JBHSMJ010000065">
    <property type="protein sequence ID" value="MFC5452949.1"/>
    <property type="molecule type" value="Genomic_DNA"/>
</dbReference>
<gene>
    <name evidence="2" type="ORF">ACFPOG_32575</name>
</gene>
<dbReference type="CDD" id="cd18886">
    <property type="entry name" value="NUDIX_MutT_Nudt1"/>
    <property type="match status" value="1"/>
</dbReference>
<name>A0ABW0KHN8_9BACL</name>
<evidence type="ECO:0000313" key="3">
    <source>
        <dbReference type="Proteomes" id="UP001596044"/>
    </source>
</evidence>
<dbReference type="Proteomes" id="UP001596044">
    <property type="component" value="Unassembled WGS sequence"/>
</dbReference>
<sequence>MNPNIIKYNLCFIQRGDEILLLNREKSSWMGCWNGVGGKVELGEATRAAMKREIHEETQIERYSLHFKGLVTWTEDGADFGGMYLYLAELPSDYSYATPIRTDEGILDWKKLAWIHHPENMGVATNIPQCLTYSLQLEGCYDHHCVYERGQMREMISTPVPAAIEQNAEALAQYLRSRYL</sequence>
<evidence type="ECO:0000259" key="1">
    <source>
        <dbReference type="Pfam" id="PF00293"/>
    </source>
</evidence>
<proteinExistence type="predicted"/>
<comment type="caution">
    <text evidence="2">The sequence shown here is derived from an EMBL/GenBank/DDBJ whole genome shotgun (WGS) entry which is preliminary data.</text>
</comment>
<dbReference type="PANTHER" id="PTHR43222:SF2">
    <property type="entry name" value="NUDIX HYDROLASE 23, CHLOROPLASTIC"/>
    <property type="match status" value="1"/>
</dbReference>
<dbReference type="Gene3D" id="3.90.79.10">
    <property type="entry name" value="Nucleoside Triphosphate Pyrophosphohydrolase"/>
    <property type="match status" value="1"/>
</dbReference>
<dbReference type="SUPFAM" id="SSF55811">
    <property type="entry name" value="Nudix"/>
    <property type="match status" value="1"/>
</dbReference>
<organism evidence="2 3">
    <name type="scientific">Paenibacillus aestuarii</name>
    <dbReference type="NCBI Taxonomy" id="516965"/>
    <lineage>
        <taxon>Bacteria</taxon>
        <taxon>Bacillati</taxon>
        <taxon>Bacillota</taxon>
        <taxon>Bacilli</taxon>
        <taxon>Bacillales</taxon>
        <taxon>Paenibacillaceae</taxon>
        <taxon>Paenibacillus</taxon>
    </lineage>
</organism>
<dbReference type="PANTHER" id="PTHR43222">
    <property type="entry name" value="NUDIX HYDROLASE 23"/>
    <property type="match status" value="1"/>
</dbReference>
<dbReference type="Pfam" id="PF00293">
    <property type="entry name" value="NUDIX"/>
    <property type="match status" value="1"/>
</dbReference>
<dbReference type="InterPro" id="IPR015797">
    <property type="entry name" value="NUDIX_hydrolase-like_dom_sf"/>
</dbReference>
<dbReference type="InterPro" id="IPR000086">
    <property type="entry name" value="NUDIX_hydrolase_dom"/>
</dbReference>
<dbReference type="RefSeq" id="WP_270879209.1">
    <property type="nucleotide sequence ID" value="NZ_JAQFVF010000023.1"/>
</dbReference>
<reference evidence="3" key="1">
    <citation type="journal article" date="2019" name="Int. J. Syst. Evol. Microbiol.">
        <title>The Global Catalogue of Microorganisms (GCM) 10K type strain sequencing project: providing services to taxonomists for standard genome sequencing and annotation.</title>
        <authorList>
            <consortium name="The Broad Institute Genomics Platform"/>
            <consortium name="The Broad Institute Genome Sequencing Center for Infectious Disease"/>
            <person name="Wu L."/>
            <person name="Ma J."/>
        </authorList>
    </citation>
    <scope>NUCLEOTIDE SEQUENCE [LARGE SCALE GENOMIC DNA]</scope>
    <source>
        <strain evidence="3">KACC 11904</strain>
    </source>
</reference>
<keyword evidence="3" id="KW-1185">Reference proteome</keyword>
<protein>
    <submittedName>
        <fullName evidence="2">NUDIX domain-containing protein</fullName>
    </submittedName>
</protein>
<evidence type="ECO:0000313" key="2">
    <source>
        <dbReference type="EMBL" id="MFC5452949.1"/>
    </source>
</evidence>
<feature type="domain" description="Nudix hydrolase" evidence="1">
    <location>
        <begin position="11"/>
        <end position="115"/>
    </location>
</feature>